<dbReference type="eggNOG" id="ENOG5033YMA">
    <property type="taxonomic scope" value="Bacteria"/>
</dbReference>
<evidence type="ECO:0000256" key="1">
    <source>
        <dbReference type="SAM" id="MobiDB-lite"/>
    </source>
</evidence>
<name>L2F7I7_9GAMM</name>
<evidence type="ECO:0000313" key="3">
    <source>
        <dbReference type="Proteomes" id="UP000023795"/>
    </source>
</evidence>
<dbReference type="EMBL" id="ANIN01000001">
    <property type="protein sequence ID" value="ELA08992.1"/>
    <property type="molecule type" value="Genomic_DNA"/>
</dbReference>
<feature type="region of interest" description="Disordered" evidence="1">
    <location>
        <begin position="152"/>
        <end position="177"/>
    </location>
</feature>
<keyword evidence="3" id="KW-1185">Reference proteome</keyword>
<dbReference type="PATRIC" id="fig|1230338.3.peg.272"/>
<gene>
    <name evidence="2" type="ORF">MOMA_01245</name>
</gene>
<feature type="compositionally biased region" description="Polar residues" evidence="1">
    <location>
        <begin position="363"/>
        <end position="388"/>
    </location>
</feature>
<proteinExistence type="predicted"/>
<dbReference type="STRING" id="1230338.MOMA_01245"/>
<organism evidence="2 3">
    <name type="scientific">Moraxella macacae 0408225</name>
    <dbReference type="NCBI Taxonomy" id="1230338"/>
    <lineage>
        <taxon>Bacteria</taxon>
        <taxon>Pseudomonadati</taxon>
        <taxon>Pseudomonadota</taxon>
        <taxon>Gammaproteobacteria</taxon>
        <taxon>Moraxellales</taxon>
        <taxon>Moraxellaceae</taxon>
        <taxon>Moraxella</taxon>
    </lineage>
</organism>
<feature type="region of interest" description="Disordered" evidence="1">
    <location>
        <begin position="120"/>
        <end position="139"/>
    </location>
</feature>
<dbReference type="RefSeq" id="WP_009501394.1">
    <property type="nucleotide sequence ID" value="NZ_ANIN01000001.1"/>
</dbReference>
<protein>
    <submittedName>
        <fullName evidence="2">Uncharacterized protein</fullName>
    </submittedName>
</protein>
<sequence>MSHSNDNIKKVLRIALVGVRPADQVILKGYLRLLMRLEADLEWVSANHEAVDLFMINAEFQHADSVQRLISAKPHAAALYITHIENSDGYLTGNILTLPLKDLNPLNQWLYTNLQFLSGHTSPRTTSNQPPQNTTKPQNRTTLDDLIASRQQNTATNPQATTPKTPDNSNSNNHNNSNNHALVLAIAKILGRLHKKEDQLLSLNNAQGATLAYIHPKQQRIWLQQASLELGAWTLNVANPQALDPKNAQDLVQFFWQFGLKNAKALQALVNTTDRYHIGSWIKPDNNNQRHNALKLQCVLEARDATLSEIISVSGVDANVAKAMLIALVMSGVLQKTTYDNLSQTVSQLTNTDSKAIDNTAQAPIMPTNQTNNLQQTKAEPPTQTEQQDGMKGFLSRLRRKLGI</sequence>
<evidence type="ECO:0000313" key="2">
    <source>
        <dbReference type="EMBL" id="ELA08992.1"/>
    </source>
</evidence>
<accession>L2F7I7</accession>
<dbReference type="Proteomes" id="UP000023795">
    <property type="component" value="Unassembled WGS sequence"/>
</dbReference>
<feature type="region of interest" description="Disordered" evidence="1">
    <location>
        <begin position="363"/>
        <end position="392"/>
    </location>
</feature>
<reference evidence="2 3" key="1">
    <citation type="journal article" date="2013" name="Genome Announc.">
        <title>Genome Sequence of Moraxella macacae 0408225, a Novel Bacterial Species Isolated from a Cynomolgus Macaque with Epistaxis.</title>
        <authorList>
            <person name="Ladner J.T."/>
            <person name="Whitehouse C.A."/>
            <person name="Koroleva G.I."/>
            <person name="Palacios G.F."/>
        </authorList>
    </citation>
    <scope>NUCLEOTIDE SEQUENCE [LARGE SCALE GENOMIC DNA]</scope>
    <source>
        <strain evidence="2 3">0408225</strain>
    </source>
</reference>
<dbReference type="AlphaFoldDB" id="L2F7I7"/>
<comment type="caution">
    <text evidence="2">The sequence shown here is derived from an EMBL/GenBank/DDBJ whole genome shotgun (WGS) entry which is preliminary data.</text>
</comment>